<evidence type="ECO:0000313" key="3">
    <source>
        <dbReference type="Proteomes" id="UP000274391"/>
    </source>
</evidence>
<organism evidence="2 3">
    <name type="scientific">Gulosibacter macacae</name>
    <dbReference type="NCBI Taxonomy" id="2488791"/>
    <lineage>
        <taxon>Bacteria</taxon>
        <taxon>Bacillati</taxon>
        <taxon>Actinomycetota</taxon>
        <taxon>Actinomycetes</taxon>
        <taxon>Micrococcales</taxon>
        <taxon>Microbacteriaceae</taxon>
        <taxon>Gulosibacter</taxon>
    </lineage>
</organism>
<proteinExistence type="predicted"/>
<keyword evidence="1" id="KW-0472">Membrane</keyword>
<evidence type="ECO:0000313" key="2">
    <source>
        <dbReference type="EMBL" id="RRJ88748.1"/>
    </source>
</evidence>
<dbReference type="Proteomes" id="UP000274391">
    <property type="component" value="Unassembled WGS sequence"/>
</dbReference>
<dbReference type="RefSeq" id="WP_124968944.1">
    <property type="nucleotide sequence ID" value="NZ_RQVS01000001.1"/>
</dbReference>
<comment type="caution">
    <text evidence="2">The sequence shown here is derived from an EMBL/GenBank/DDBJ whole genome shotgun (WGS) entry which is preliminary data.</text>
</comment>
<keyword evidence="1" id="KW-0812">Transmembrane</keyword>
<dbReference type="EMBL" id="RQVS01000001">
    <property type="protein sequence ID" value="RRJ88748.1"/>
    <property type="molecule type" value="Genomic_DNA"/>
</dbReference>
<gene>
    <name evidence="2" type="ORF">EG850_00980</name>
</gene>
<evidence type="ECO:0000256" key="1">
    <source>
        <dbReference type="SAM" id="Phobius"/>
    </source>
</evidence>
<protein>
    <submittedName>
        <fullName evidence="2">Uncharacterized protein</fullName>
    </submittedName>
</protein>
<keyword evidence="1" id="KW-1133">Transmembrane helix</keyword>
<feature type="transmembrane region" description="Helical" evidence="1">
    <location>
        <begin position="24"/>
        <end position="42"/>
    </location>
</feature>
<keyword evidence="3" id="KW-1185">Reference proteome</keyword>
<name>A0A3P3W2Y2_9MICO</name>
<sequence length="219" mass="24304">MSTPLRLVISAERAARARRARTKLVVLIAVLLALAIVALVWNPEGSRIKFTAPILAALALLLALRVFLIHRKAMRFVAPDGAVLEFTNSHLIIGGRIAIPWHQVSRVLSYDGVHKIENSRNIANGIMRDIGLNFIELAFYVGDRRVINDPRHEVKGFDGGDGPAPGRIEVPFGAWFDSEQLRQTLAIIRAQLHPNVPMEHFAEPLDYAAKWVGLNDDEA</sequence>
<feature type="transmembrane region" description="Helical" evidence="1">
    <location>
        <begin position="48"/>
        <end position="68"/>
    </location>
</feature>
<reference evidence="2 3" key="1">
    <citation type="submission" date="2018-11" db="EMBL/GenBank/DDBJ databases">
        <title>YIM 102482-1 draft genome.</title>
        <authorList>
            <person name="Li G."/>
            <person name="Jiang Y."/>
        </authorList>
    </citation>
    <scope>NUCLEOTIDE SEQUENCE [LARGE SCALE GENOMIC DNA]</scope>
    <source>
        <strain evidence="2 3">YIM 102482-1</strain>
    </source>
</reference>
<accession>A0A3P3W2Y2</accession>
<dbReference type="AlphaFoldDB" id="A0A3P3W2Y2"/>